<comment type="subcellular location">
    <subcellularLocation>
        <location evidence="2">Cytoplasm</location>
    </subcellularLocation>
    <subcellularLocation>
        <location evidence="1">Nucleus</location>
    </subcellularLocation>
</comment>
<accession>A0AAV7JTS5</accession>
<dbReference type="Gene3D" id="3.30.1370.10">
    <property type="entry name" value="K Homology domain, type 1"/>
    <property type="match status" value="2"/>
</dbReference>
<dbReference type="GO" id="GO:0003723">
    <property type="term" value="F:RNA binding"/>
    <property type="evidence" value="ECO:0007669"/>
    <property type="project" value="UniProtKB-UniRule"/>
</dbReference>
<evidence type="ECO:0000256" key="6">
    <source>
        <dbReference type="PROSITE-ProRule" id="PRU00117"/>
    </source>
</evidence>
<dbReference type="AlphaFoldDB" id="A0AAV7JTS5"/>
<keyword evidence="3" id="KW-0963">Cytoplasm</keyword>
<dbReference type="InterPro" id="IPR047226">
    <property type="entry name" value="KH-I_MEX3_rpt2"/>
</dbReference>
<reference evidence="9 10" key="1">
    <citation type="journal article" date="2023" name="BMC Biol.">
        <title>The compact genome of the sponge Oopsacas minuta (Hexactinellida) is lacking key metazoan core genes.</title>
        <authorList>
            <person name="Santini S."/>
            <person name="Schenkelaars Q."/>
            <person name="Jourda C."/>
            <person name="Duchesne M."/>
            <person name="Belahbib H."/>
            <person name="Rocher C."/>
            <person name="Selva M."/>
            <person name="Riesgo A."/>
            <person name="Vervoort M."/>
            <person name="Leys S.P."/>
            <person name="Kodjabachian L."/>
            <person name="Le Bivic A."/>
            <person name="Borchiellini C."/>
            <person name="Claverie J.M."/>
            <person name="Renard E."/>
        </authorList>
    </citation>
    <scope>NUCLEOTIDE SEQUENCE [LARGE SCALE GENOMIC DNA]</scope>
    <source>
        <strain evidence="9">SPO-2</strain>
    </source>
</reference>
<organism evidence="9 10">
    <name type="scientific">Oopsacas minuta</name>
    <dbReference type="NCBI Taxonomy" id="111878"/>
    <lineage>
        <taxon>Eukaryota</taxon>
        <taxon>Metazoa</taxon>
        <taxon>Porifera</taxon>
        <taxon>Hexactinellida</taxon>
        <taxon>Hexasterophora</taxon>
        <taxon>Lyssacinosida</taxon>
        <taxon>Leucopsacidae</taxon>
        <taxon>Oopsacas</taxon>
    </lineage>
</organism>
<dbReference type="GO" id="GO:0005634">
    <property type="term" value="C:nucleus"/>
    <property type="evidence" value="ECO:0007669"/>
    <property type="project" value="UniProtKB-SubCell"/>
</dbReference>
<dbReference type="CDD" id="cd22423">
    <property type="entry name" value="KH-I_MEX3_rpt1"/>
    <property type="match status" value="1"/>
</dbReference>
<evidence type="ECO:0000256" key="5">
    <source>
        <dbReference type="ARBA" id="ARBA00023242"/>
    </source>
</evidence>
<dbReference type="PROSITE" id="PS50084">
    <property type="entry name" value="KH_TYPE_1"/>
    <property type="match status" value="2"/>
</dbReference>
<keyword evidence="6" id="KW-0694">RNA-binding</keyword>
<dbReference type="InterPro" id="IPR047227">
    <property type="entry name" value="MEX3"/>
</dbReference>
<dbReference type="CDD" id="cd22424">
    <property type="entry name" value="KH-I_MEX3_rpt2"/>
    <property type="match status" value="1"/>
</dbReference>
<evidence type="ECO:0000256" key="1">
    <source>
        <dbReference type="ARBA" id="ARBA00004123"/>
    </source>
</evidence>
<keyword evidence="10" id="KW-1185">Reference proteome</keyword>
<dbReference type="PANTHER" id="PTHR23285">
    <property type="entry name" value="RING FINGER AND KH DOMAIN CONTAINING PROTEIN 1"/>
    <property type="match status" value="1"/>
</dbReference>
<dbReference type="EMBL" id="JAKMXF010000299">
    <property type="protein sequence ID" value="KAI6652167.1"/>
    <property type="molecule type" value="Genomic_DNA"/>
</dbReference>
<dbReference type="InterPro" id="IPR047228">
    <property type="entry name" value="KH-I_MEX3_rpt1"/>
</dbReference>
<comment type="caution">
    <text evidence="9">The sequence shown here is derived from an EMBL/GenBank/DDBJ whole genome shotgun (WGS) entry which is preliminary data.</text>
</comment>
<evidence type="ECO:0000313" key="10">
    <source>
        <dbReference type="Proteomes" id="UP001165289"/>
    </source>
</evidence>
<dbReference type="SUPFAM" id="SSF54791">
    <property type="entry name" value="Eukaryotic type KH-domain (KH-domain type I)"/>
    <property type="match status" value="2"/>
</dbReference>
<feature type="compositionally biased region" description="Polar residues" evidence="7">
    <location>
        <begin position="1"/>
        <end position="17"/>
    </location>
</feature>
<dbReference type="PANTHER" id="PTHR23285:SF7">
    <property type="entry name" value="LD09246P1"/>
    <property type="match status" value="1"/>
</dbReference>
<feature type="domain" description="K Homology" evidence="8">
    <location>
        <begin position="187"/>
        <end position="254"/>
    </location>
</feature>
<keyword evidence="5" id="KW-0539">Nucleus</keyword>
<evidence type="ECO:0000259" key="8">
    <source>
        <dbReference type="SMART" id="SM00322"/>
    </source>
</evidence>
<dbReference type="InterPro" id="IPR036612">
    <property type="entry name" value="KH_dom_type_1_sf"/>
</dbReference>
<dbReference type="SMART" id="SM00322">
    <property type="entry name" value="KH"/>
    <property type="match status" value="2"/>
</dbReference>
<gene>
    <name evidence="9" type="ORF">LOD99_7185</name>
</gene>
<dbReference type="Proteomes" id="UP001165289">
    <property type="component" value="Unassembled WGS sequence"/>
</dbReference>
<dbReference type="GO" id="GO:0005737">
    <property type="term" value="C:cytoplasm"/>
    <property type="evidence" value="ECO:0007669"/>
    <property type="project" value="UniProtKB-SubCell"/>
</dbReference>
<dbReference type="Pfam" id="PF00013">
    <property type="entry name" value="KH_1"/>
    <property type="match status" value="2"/>
</dbReference>
<sequence length="506" mass="54238">MTATYLTPHSAFQSSLPHSRPLEDSQGKSLDIALEMSMLSITPGYPATVTPTAGGENSPLNSFFFDMYAHSHRPSDSNVNATDCVQVPSSEHVAEIVGRQGCKIKALRARTNTYIKTPVRGEKPVFVVTGRKEDVNLAKREILAAADHFTQIRAQRKQAATGNALIRVGSGTHSVTGTGPYSPTDEDSLTISVKVPYHVVGLVVGPKGATIKRIQQKTSTYIITPSRDKEPFFQVTGAKENVEQARKEIEHYIAARTGTIVSSDEVELCEQQSLSYLSDSVSFGKSHLVSDLYLKPGVPDDDLFRGTNVLNPMCNFLTSSSAPVSHKCSTIWPQSNSIPTSLFDPQQPMASTYHTLTASYPGLLTSPSSTMSPPLTKASSAPLLSGENTILPLGSFHTVTSTSEASQHPTHLSPIPPIGSKNRCPSLYSDSGDSSSLLSSSCSESFLTPDRNELDSCTACSASPSALRVALAPCGHITNCENCASKLYCVACQRVAESALRLRPEA</sequence>
<feature type="domain" description="K Homology" evidence="8">
    <location>
        <begin position="79"/>
        <end position="147"/>
    </location>
</feature>
<evidence type="ECO:0000313" key="9">
    <source>
        <dbReference type="EMBL" id="KAI6652167.1"/>
    </source>
</evidence>
<name>A0AAV7JTS5_9METZ</name>
<evidence type="ECO:0000256" key="2">
    <source>
        <dbReference type="ARBA" id="ARBA00004496"/>
    </source>
</evidence>
<dbReference type="InterPro" id="IPR004087">
    <property type="entry name" value="KH_dom"/>
</dbReference>
<evidence type="ECO:0000256" key="4">
    <source>
        <dbReference type="ARBA" id="ARBA00022737"/>
    </source>
</evidence>
<evidence type="ECO:0000256" key="7">
    <source>
        <dbReference type="SAM" id="MobiDB-lite"/>
    </source>
</evidence>
<protein>
    <submittedName>
        <fullName evidence="9">RNA-binding protein MEX3B</fullName>
    </submittedName>
</protein>
<proteinExistence type="predicted"/>
<keyword evidence="4" id="KW-0677">Repeat</keyword>
<feature type="region of interest" description="Disordered" evidence="7">
    <location>
        <begin position="1"/>
        <end position="26"/>
    </location>
</feature>
<evidence type="ECO:0000256" key="3">
    <source>
        <dbReference type="ARBA" id="ARBA00022490"/>
    </source>
</evidence>
<dbReference type="InterPro" id="IPR004088">
    <property type="entry name" value="KH_dom_type_1"/>
</dbReference>
<dbReference type="FunFam" id="3.30.1370.10:FF:000012">
    <property type="entry name" value="Mex-3 RNA-binding family member D"/>
    <property type="match status" value="1"/>
</dbReference>